<evidence type="ECO:0000256" key="7">
    <source>
        <dbReference type="ARBA" id="ARBA00022786"/>
    </source>
</evidence>
<comment type="caution">
    <text evidence="16">The sequence shown here is derived from an EMBL/GenBank/DDBJ whole genome shotgun (WGS) entry which is preliminary data.</text>
</comment>
<feature type="binding site" evidence="11">
    <location>
        <begin position="27"/>
        <end position="32"/>
    </location>
    <ligand>
        <name>ATP</name>
        <dbReference type="ChEBI" id="CHEBI:30616"/>
    </ligand>
</feature>
<dbReference type="EMBL" id="SELW01000599">
    <property type="protein sequence ID" value="TID19176.1"/>
    <property type="molecule type" value="Genomic_DNA"/>
</dbReference>
<dbReference type="SUPFAM" id="SSF69572">
    <property type="entry name" value="Activating enzymes of the ubiquitin-like proteins"/>
    <property type="match status" value="1"/>
</dbReference>
<evidence type="ECO:0000259" key="14">
    <source>
        <dbReference type="Pfam" id="PF00899"/>
    </source>
</evidence>
<keyword evidence="17" id="KW-1185">Reference proteome</keyword>
<feature type="binding site" evidence="11">
    <location>
        <position position="51"/>
    </location>
    <ligand>
        <name>ATP</name>
        <dbReference type="ChEBI" id="CHEBI:30616"/>
    </ligand>
</feature>
<dbReference type="GO" id="GO:0005737">
    <property type="term" value="C:cytoplasm"/>
    <property type="evidence" value="ECO:0007669"/>
    <property type="project" value="UniProtKB-SubCell"/>
</dbReference>
<evidence type="ECO:0000256" key="12">
    <source>
        <dbReference type="PIRSR" id="PIRSR039133-3"/>
    </source>
</evidence>
<proteinExistence type="inferred from homology"/>
<dbReference type="InterPro" id="IPR033127">
    <property type="entry name" value="UBQ-activ_enz_E1_Cys_AS"/>
</dbReference>
<dbReference type="InterPro" id="IPR019572">
    <property type="entry name" value="UBA_E1_SCCH"/>
</dbReference>
<dbReference type="InterPro" id="IPR042063">
    <property type="entry name" value="Ubi_acti_E1_SCCH"/>
</dbReference>
<dbReference type="GO" id="GO:0031510">
    <property type="term" value="C:SUMO activating enzyme complex"/>
    <property type="evidence" value="ECO:0007669"/>
    <property type="project" value="UniProtKB-UniRule"/>
</dbReference>
<dbReference type="GO" id="GO:0019948">
    <property type="term" value="F:SUMO activating enzyme activity"/>
    <property type="evidence" value="ECO:0007669"/>
    <property type="project" value="UniProtKB-UniRule"/>
</dbReference>
<feature type="binding site" evidence="11">
    <location>
        <begin position="59"/>
        <end position="62"/>
    </location>
    <ligand>
        <name>ATP</name>
        <dbReference type="ChEBI" id="CHEBI:30616"/>
    </ligand>
</feature>
<protein>
    <recommendedName>
        <fullName evidence="9">Ubiquitin-activating enzyme E1-like</fullName>
    </recommendedName>
</protein>
<dbReference type="GO" id="GO:0016567">
    <property type="term" value="P:protein ubiquitination"/>
    <property type="evidence" value="ECO:0007669"/>
    <property type="project" value="UniProtKB-UniPathway"/>
</dbReference>
<feature type="binding site" evidence="12">
    <location>
        <position position="165"/>
    </location>
    <ligand>
        <name>Zn(2+)</name>
        <dbReference type="ChEBI" id="CHEBI:29105"/>
    </ligand>
</feature>
<organism evidence="16 17">
    <name type="scientific">Pichia inconspicua</name>
    <dbReference type="NCBI Taxonomy" id="52247"/>
    <lineage>
        <taxon>Eukaryota</taxon>
        <taxon>Fungi</taxon>
        <taxon>Dikarya</taxon>
        <taxon>Ascomycota</taxon>
        <taxon>Saccharomycotina</taxon>
        <taxon>Pichiomycetes</taxon>
        <taxon>Pichiales</taxon>
        <taxon>Pichiaceae</taxon>
        <taxon>Pichia</taxon>
    </lineage>
</organism>
<dbReference type="Pfam" id="PF00899">
    <property type="entry name" value="ThiF"/>
    <property type="match status" value="1"/>
</dbReference>
<feature type="domain" description="Ubiquitin-activating enzyme SCCH" evidence="15">
    <location>
        <begin position="306"/>
        <end position="367"/>
    </location>
</feature>
<evidence type="ECO:0000256" key="6">
    <source>
        <dbReference type="ARBA" id="ARBA00022741"/>
    </source>
</evidence>
<dbReference type="PROSITE" id="PS00865">
    <property type="entry name" value="UBIQUITIN_ACTIVAT_2"/>
    <property type="match status" value="1"/>
</dbReference>
<dbReference type="AlphaFoldDB" id="A0A4T0WXP0"/>
<feature type="binding site" evidence="12">
    <location>
        <position position="433"/>
    </location>
    <ligand>
        <name>Zn(2+)</name>
        <dbReference type="ChEBI" id="CHEBI:29105"/>
    </ligand>
</feature>
<dbReference type="PIRSF" id="PIRSF039133">
    <property type="entry name" value="SUMO_E1B"/>
    <property type="match status" value="1"/>
</dbReference>
<keyword evidence="5" id="KW-0436">Ligase</keyword>
<dbReference type="OrthoDB" id="10255449at2759"/>
<evidence type="ECO:0000256" key="5">
    <source>
        <dbReference type="ARBA" id="ARBA00022598"/>
    </source>
</evidence>
<evidence type="ECO:0000256" key="2">
    <source>
        <dbReference type="ARBA" id="ARBA00004906"/>
    </source>
</evidence>
<keyword evidence="9 12" id="KW-0862">Zinc</keyword>
<evidence type="ECO:0000313" key="16">
    <source>
        <dbReference type="EMBL" id="TID19176.1"/>
    </source>
</evidence>
<evidence type="ECO:0000313" key="17">
    <source>
        <dbReference type="Proteomes" id="UP000307173"/>
    </source>
</evidence>
<dbReference type="Gene3D" id="3.40.50.720">
    <property type="entry name" value="NAD(P)-binding Rossmann-like Domain"/>
    <property type="match status" value="2"/>
</dbReference>
<comment type="subcellular location">
    <subcellularLocation>
        <location evidence="1">Cytoplasm</location>
    </subcellularLocation>
</comment>
<feature type="binding site" evidence="12">
    <location>
        <position position="436"/>
    </location>
    <ligand>
        <name>Zn(2+)</name>
        <dbReference type="ChEBI" id="CHEBI:29105"/>
    </ligand>
</feature>
<dbReference type="GO" id="GO:0005524">
    <property type="term" value="F:ATP binding"/>
    <property type="evidence" value="ECO:0007669"/>
    <property type="project" value="UniProtKB-UniRule"/>
</dbReference>
<dbReference type="PANTHER" id="PTHR10953:SF5">
    <property type="entry name" value="SUMO-ACTIVATING ENZYME SUBUNIT 2"/>
    <property type="match status" value="1"/>
</dbReference>
<evidence type="ECO:0000256" key="4">
    <source>
        <dbReference type="ARBA" id="ARBA00022490"/>
    </source>
</evidence>
<dbReference type="FunFam" id="3.50.50.80:FF:000002">
    <property type="entry name" value="SUMO-activating enzyme subunit 2"/>
    <property type="match status" value="1"/>
</dbReference>
<keyword evidence="8 9" id="KW-0067">ATP-binding</keyword>
<dbReference type="InterPro" id="IPR035985">
    <property type="entry name" value="Ubiquitin-activating_enz"/>
</dbReference>
<evidence type="ECO:0000256" key="8">
    <source>
        <dbReference type="ARBA" id="ARBA00022840"/>
    </source>
</evidence>
<sequence length="596" mass="67865">MTVDSFLVRMFGDKLKSFNESKVLMVGAGGIGCELLKDLILMNIGEIHVLDLDTIDLSNLNRQFLFRQKDIKESKSKTAIKAVEHFSHKSKLVAYHGSVLDNKLFPLSFFKQFDVIYNALDNLEARFYVNRMCLYLNKPLYESGTTGLKGQTQPIYPYLSECFSCVPKETPKTFPVCTIRSTPSKPVHCITWAKDFLFSQLFVDLRNDLAVPEASEFTNEEEAEASLKEVNELADLKRLIMNAGNDDLSYITNIFEKIFIDDIKRLLKIEELWKSRKKPSFDSILDYKKCLETISEDYSEGVENQSDFNQIMSTFITSLIKLTRRLQAGEVLEFDKDDIDTLRFVMSAANLRSLIFHIPTKNEFNTKEIAGNIIPAVATMNAMMAGFSALSSVNYYLYETNEDRVTHCKTVFDSASTDKVINSAKLIKPNPTCSACSVVKGIAHIDLGNTTLKQLRDELVTKYKYSDDIEIMTLDSNLLYDYDFDDNLDKPLSSMLQSESVLLVNDSEDILDIVEIYIIDVPAEIKLPDLEIPLKKVALKNSKSEDEDHEYTIQITNNQEETMEVHSLEDDDDLDIIDEPLTKKRRLNEVGFNANV</sequence>
<comment type="subunit">
    <text evidence="9">Heterodimer.</text>
</comment>
<dbReference type="GO" id="GO:0046872">
    <property type="term" value="F:metal ion binding"/>
    <property type="evidence" value="ECO:0007669"/>
    <property type="project" value="UniProtKB-KW"/>
</dbReference>
<evidence type="ECO:0000256" key="10">
    <source>
        <dbReference type="PIRSR" id="PIRSR039133-1"/>
    </source>
</evidence>
<dbReference type="Pfam" id="PF10585">
    <property type="entry name" value="UBA_E1_SCCH"/>
    <property type="match status" value="1"/>
</dbReference>
<dbReference type="InterPro" id="IPR045886">
    <property type="entry name" value="ThiF/MoeB/HesA"/>
</dbReference>
<evidence type="ECO:0000256" key="1">
    <source>
        <dbReference type="ARBA" id="ARBA00004496"/>
    </source>
</evidence>
<evidence type="ECO:0000256" key="9">
    <source>
        <dbReference type="PIRNR" id="PIRNR039133"/>
    </source>
</evidence>
<dbReference type="UniPathway" id="UPA00886"/>
<keyword evidence="4" id="KW-0963">Cytoplasm</keyword>
<comment type="pathway">
    <text evidence="9">Protein modification; protein sumoylation.</text>
</comment>
<dbReference type="PANTHER" id="PTHR10953">
    <property type="entry name" value="UBIQUITIN-ACTIVATING ENZYME E1"/>
    <property type="match status" value="1"/>
</dbReference>
<feature type="binding site" evidence="12">
    <location>
        <position position="162"/>
    </location>
    <ligand>
        <name>Zn(2+)</name>
        <dbReference type="ChEBI" id="CHEBI:29105"/>
    </ligand>
</feature>
<dbReference type="Proteomes" id="UP000307173">
    <property type="component" value="Unassembled WGS sequence"/>
</dbReference>
<keyword evidence="7 9" id="KW-0833">Ubl conjugation pathway</keyword>
<evidence type="ECO:0000256" key="3">
    <source>
        <dbReference type="ARBA" id="ARBA00005673"/>
    </source>
</evidence>
<evidence type="ECO:0000259" key="15">
    <source>
        <dbReference type="Pfam" id="PF10585"/>
    </source>
</evidence>
<dbReference type="GO" id="GO:0016925">
    <property type="term" value="P:protein sumoylation"/>
    <property type="evidence" value="ECO:0007669"/>
    <property type="project" value="UniProtKB-UniRule"/>
</dbReference>
<dbReference type="STRING" id="52247.A0A4T0WXP0"/>
<feature type="active site" description="Glycyl thioester intermediate" evidence="10 13">
    <location>
        <position position="177"/>
    </location>
</feature>
<dbReference type="Gene3D" id="1.10.10.2660">
    <property type="entry name" value="Ubiquitin-activating enzyme E1, SCCH domain"/>
    <property type="match status" value="2"/>
</dbReference>
<comment type="similarity">
    <text evidence="3 9">Belongs to the ubiquitin-activating E1 family.</text>
</comment>
<dbReference type="UniPathway" id="UPA00143"/>
<gene>
    <name evidence="16" type="ORF">CANINC_003746</name>
</gene>
<comment type="pathway">
    <text evidence="2">Protein modification; protein ubiquitination.</text>
</comment>
<reference evidence="16 17" key="1">
    <citation type="journal article" date="2019" name="Front. Genet.">
        <title>Whole-Genome Sequencing of the Opportunistic Yeast Pathogen Candida inconspicua Uncovers Its Hybrid Origin.</title>
        <authorList>
            <person name="Mixao V."/>
            <person name="Hansen A.P."/>
            <person name="Saus E."/>
            <person name="Boekhout T."/>
            <person name="Lass-Florl C."/>
            <person name="Gabaldon T."/>
        </authorList>
    </citation>
    <scope>NUCLEOTIDE SEQUENCE [LARGE SCALE GENOMIC DNA]</scope>
    <source>
        <strain evidence="16 17">CBS 180</strain>
    </source>
</reference>
<feature type="binding site" evidence="11">
    <location>
        <begin position="121"/>
        <end position="126"/>
    </location>
    <ligand>
        <name>ATP</name>
        <dbReference type="ChEBI" id="CHEBI:30616"/>
    </ligand>
</feature>
<keyword evidence="9 12" id="KW-0479">Metal-binding</keyword>
<feature type="domain" description="THIF-type NAD/FAD binding fold" evidence="14">
    <location>
        <begin position="13"/>
        <end position="434"/>
    </location>
</feature>
<name>A0A4T0WXP0_9ASCO</name>
<dbReference type="Gene3D" id="3.10.290.20">
    <property type="entry name" value="Ubiquitin-like 2 activating enzyme e1b. Chain: B, domain 3"/>
    <property type="match status" value="1"/>
</dbReference>
<evidence type="ECO:0000256" key="11">
    <source>
        <dbReference type="PIRSR" id="PIRSR039133-2"/>
    </source>
</evidence>
<dbReference type="InterPro" id="IPR030661">
    <property type="entry name" value="Uba2"/>
</dbReference>
<dbReference type="InterPro" id="IPR000594">
    <property type="entry name" value="ThiF_NAD_FAD-bd"/>
</dbReference>
<feature type="binding site" evidence="11">
    <location>
        <position position="75"/>
    </location>
    <ligand>
        <name>ATP</name>
        <dbReference type="ChEBI" id="CHEBI:30616"/>
    </ligand>
</feature>
<keyword evidence="6 9" id="KW-0547">Nucleotide-binding</keyword>
<evidence type="ECO:0000256" key="13">
    <source>
        <dbReference type="PROSITE-ProRule" id="PRU10132"/>
    </source>
</evidence>
<accession>A0A4T0WXP0</accession>